<keyword evidence="1" id="KW-0472">Membrane</keyword>
<dbReference type="InterPro" id="IPR025738">
    <property type="entry name" value="BatD"/>
</dbReference>
<feature type="transmembrane region" description="Helical" evidence="1">
    <location>
        <begin position="448"/>
        <end position="466"/>
    </location>
</feature>
<name>A0A4Q7PFG9_9FLAO</name>
<reference evidence="2 3" key="1">
    <citation type="submission" date="2019-02" db="EMBL/GenBank/DDBJ databases">
        <title>Genomic Encyclopedia of Type Strains, Phase IV (KMG-IV): sequencing the most valuable type-strain genomes for metagenomic binning, comparative biology and taxonomic classification.</title>
        <authorList>
            <person name="Goeker M."/>
        </authorList>
    </citation>
    <scope>NUCLEOTIDE SEQUENCE [LARGE SCALE GENOMIC DNA]</scope>
    <source>
        <strain evidence="2 3">DSM 17196</strain>
    </source>
</reference>
<keyword evidence="1" id="KW-0812">Transmembrane</keyword>
<dbReference type="Proteomes" id="UP000292262">
    <property type="component" value="Unassembled WGS sequence"/>
</dbReference>
<dbReference type="Pfam" id="PF13584">
    <property type="entry name" value="BatD"/>
    <property type="match status" value="2"/>
</dbReference>
<organism evidence="2 3">
    <name type="scientific">Aquimarina brevivitae</name>
    <dbReference type="NCBI Taxonomy" id="323412"/>
    <lineage>
        <taxon>Bacteria</taxon>
        <taxon>Pseudomonadati</taxon>
        <taxon>Bacteroidota</taxon>
        <taxon>Flavobacteriia</taxon>
        <taxon>Flavobacteriales</taxon>
        <taxon>Flavobacteriaceae</taxon>
        <taxon>Aquimarina</taxon>
    </lineage>
</organism>
<gene>
    <name evidence="2" type="ORF">EV197_0425</name>
</gene>
<protein>
    <submittedName>
        <fullName evidence="2">Oxygen tolerance protein BatD</fullName>
    </submittedName>
</protein>
<dbReference type="AlphaFoldDB" id="A0A4Q7PFG9"/>
<evidence type="ECO:0000256" key="1">
    <source>
        <dbReference type="SAM" id="Phobius"/>
    </source>
</evidence>
<dbReference type="OrthoDB" id="2079210at2"/>
<dbReference type="RefSeq" id="WP_130285069.1">
    <property type="nucleotide sequence ID" value="NZ_SGXE01000001.1"/>
</dbReference>
<accession>A0A4Q7PFG9</accession>
<keyword evidence="3" id="KW-1185">Reference proteome</keyword>
<dbReference type="EMBL" id="SGXE01000001">
    <property type="protein sequence ID" value="RZS99216.1"/>
    <property type="molecule type" value="Genomic_DNA"/>
</dbReference>
<evidence type="ECO:0000313" key="3">
    <source>
        <dbReference type="Proteomes" id="UP000292262"/>
    </source>
</evidence>
<dbReference type="PANTHER" id="PTHR40940">
    <property type="entry name" value="PROTEIN BATD-RELATED"/>
    <property type="match status" value="1"/>
</dbReference>
<comment type="caution">
    <text evidence="2">The sequence shown here is derived from an EMBL/GenBank/DDBJ whole genome shotgun (WGS) entry which is preliminary data.</text>
</comment>
<evidence type="ECO:0000313" key="2">
    <source>
        <dbReference type="EMBL" id="RZS99216.1"/>
    </source>
</evidence>
<proteinExistence type="predicted"/>
<dbReference type="PANTHER" id="PTHR40940:SF2">
    <property type="entry name" value="BATD"/>
    <property type="match status" value="1"/>
</dbReference>
<sequence>MKLRLILLTILWLAGQIGIAQVTFEAKVSKEKLGVNERLRVDFEMNQDGDNFRPPSFSGFTVVGGPNQSISNSWINGKRSYSKTFSYFLAPNKRGKFTIGQATIEIDGNTYKTTPVNVEVTAAVDKPKDGNDADLTASENLHLVAEISKTNPYINEAITVVYKLYVSPRISVSNWKELDSPKYSDFWSQAIDMKQLKIENGEYDGEPYRYVVLRKTVLYPQKTGKLDIEPLTLSIAVDVPTNRRDIFGGRLYSTVNKRVAAGNKTINVKPLPQNGKPADFNGAVGSFDFQVKTNKTELDATESLEAKVVVSGNGNLKLFDLPSLSVPSGIEQYEPEHNEMVRTNLTGMAGSISDTYTLVPQAKGKYPIPSISFSYFDLKTETYKTITSDEVIIDVKTGPDRSTSITNTNSNASVNKQVVTQLGNQFRFLKLEANLEPKGADKFFGSTAYWLAVTTPLLAIPLFLFFGKKREERRNDVRGNRIRKADKLARKYLSEAKKNLGNQKEFYIAMERALHNYLKAKLHIQTSEMSKDRISRLLKDKEVDDAISIEFISLLESCEFARYTPSSNSAMEQDYSKASRVISSLDRQL</sequence>
<keyword evidence="1" id="KW-1133">Transmembrane helix</keyword>